<reference evidence="1 2" key="1">
    <citation type="submission" date="2019-01" db="EMBL/GenBank/DDBJ databases">
        <title>Sequencing of cultivated peanut Arachis hypogaea provides insights into genome evolution and oil improvement.</title>
        <authorList>
            <person name="Chen X."/>
        </authorList>
    </citation>
    <scope>NUCLEOTIDE SEQUENCE [LARGE SCALE GENOMIC DNA]</scope>
    <source>
        <strain evidence="2">cv. Fuhuasheng</strain>
        <tissue evidence="1">Leaves</tissue>
    </source>
</reference>
<organism evidence="1 2">
    <name type="scientific">Arachis hypogaea</name>
    <name type="common">Peanut</name>
    <dbReference type="NCBI Taxonomy" id="3818"/>
    <lineage>
        <taxon>Eukaryota</taxon>
        <taxon>Viridiplantae</taxon>
        <taxon>Streptophyta</taxon>
        <taxon>Embryophyta</taxon>
        <taxon>Tracheophyta</taxon>
        <taxon>Spermatophyta</taxon>
        <taxon>Magnoliopsida</taxon>
        <taxon>eudicotyledons</taxon>
        <taxon>Gunneridae</taxon>
        <taxon>Pentapetalae</taxon>
        <taxon>rosids</taxon>
        <taxon>fabids</taxon>
        <taxon>Fabales</taxon>
        <taxon>Fabaceae</taxon>
        <taxon>Papilionoideae</taxon>
        <taxon>50 kb inversion clade</taxon>
        <taxon>dalbergioids sensu lato</taxon>
        <taxon>Dalbergieae</taxon>
        <taxon>Pterocarpus clade</taxon>
        <taxon>Arachis</taxon>
    </lineage>
</organism>
<dbReference type="EMBL" id="SDMP01000015">
    <property type="protein sequence ID" value="RYR08231.1"/>
    <property type="molecule type" value="Genomic_DNA"/>
</dbReference>
<accession>A0A444Z216</accession>
<evidence type="ECO:0000313" key="2">
    <source>
        <dbReference type="Proteomes" id="UP000289738"/>
    </source>
</evidence>
<protein>
    <submittedName>
        <fullName evidence="1">Uncharacterized protein</fullName>
    </submittedName>
</protein>
<sequence length="152" mass="16528">MLTFTLGSEAPSFLSPFLPPFLSFTETQPKNPSTVSLHHRRRKEWHTAAVRPYLASLVLQVFNPRSLSPIAAASSSSASVVFVCSAALPPPLVAVNVRVFVQPSSSFAFFAVQVCSGFTVRVHSPFTVWSKMIDNCNIEAAEMSATASLKRL</sequence>
<gene>
    <name evidence="1" type="ORF">Ahy_B05g075804</name>
</gene>
<dbReference type="Proteomes" id="UP000289738">
    <property type="component" value="Chromosome B05"/>
</dbReference>
<proteinExistence type="predicted"/>
<name>A0A444Z216_ARAHY</name>
<comment type="caution">
    <text evidence="1">The sequence shown here is derived from an EMBL/GenBank/DDBJ whole genome shotgun (WGS) entry which is preliminary data.</text>
</comment>
<dbReference type="AlphaFoldDB" id="A0A444Z216"/>
<evidence type="ECO:0000313" key="1">
    <source>
        <dbReference type="EMBL" id="RYR08231.1"/>
    </source>
</evidence>
<keyword evidence="2" id="KW-1185">Reference proteome</keyword>